<dbReference type="Gramene" id="PGSC0003DMT400086810">
    <property type="protein sequence ID" value="PGSC0003DMT400086810"/>
    <property type="gene ID" value="PGSC0003DMG400036381"/>
</dbReference>
<dbReference type="FunCoup" id="M1DCJ2">
    <property type="interactions" value="3"/>
</dbReference>
<reference evidence="2" key="2">
    <citation type="submission" date="2015-06" db="UniProtKB">
        <authorList>
            <consortium name="EnsemblPlants"/>
        </authorList>
    </citation>
    <scope>IDENTIFICATION</scope>
    <source>
        <strain evidence="2">DM1-3 516 R44</strain>
    </source>
</reference>
<dbReference type="AlphaFoldDB" id="M1DCJ2"/>
<dbReference type="SMART" id="SM00451">
    <property type="entry name" value="ZnF_U1"/>
    <property type="match status" value="2"/>
</dbReference>
<dbReference type="GO" id="GO:0008270">
    <property type="term" value="F:zinc ion binding"/>
    <property type="evidence" value="ECO:0007669"/>
    <property type="project" value="InterPro"/>
</dbReference>
<dbReference type="OMA" id="ETCHIEM"/>
<dbReference type="PANTHER" id="PTHR47487:SF14">
    <property type="entry name" value="U1-TYPE DOMAIN-CONTAINING PROTEIN"/>
    <property type="match status" value="1"/>
</dbReference>
<proteinExistence type="predicted"/>
<feature type="domain" description="U1-type" evidence="1">
    <location>
        <begin position="263"/>
        <end position="294"/>
    </location>
</feature>
<dbReference type="Gene3D" id="3.30.160.60">
    <property type="entry name" value="Classic Zinc Finger"/>
    <property type="match status" value="2"/>
</dbReference>
<dbReference type="Pfam" id="PF12874">
    <property type="entry name" value="zf-met"/>
    <property type="match status" value="2"/>
</dbReference>
<accession>M1DCJ2</accession>
<dbReference type="HOGENOM" id="CLU_925599_0_0_1"/>
<dbReference type="InterPro" id="IPR013087">
    <property type="entry name" value="Znf_C2H2_type"/>
</dbReference>
<dbReference type="SUPFAM" id="SSF57667">
    <property type="entry name" value="beta-beta-alpha zinc fingers"/>
    <property type="match status" value="2"/>
</dbReference>
<reference evidence="3" key="1">
    <citation type="journal article" date="2011" name="Nature">
        <title>Genome sequence and analysis of the tuber crop potato.</title>
        <authorList>
            <consortium name="The Potato Genome Sequencing Consortium"/>
        </authorList>
    </citation>
    <scope>NUCLEOTIDE SEQUENCE [LARGE SCALE GENOMIC DNA]</scope>
    <source>
        <strain evidence="3">cv. DM1-3 516 R44</strain>
    </source>
</reference>
<dbReference type="InterPro" id="IPR036236">
    <property type="entry name" value="Znf_C2H2_sf"/>
</dbReference>
<dbReference type="InParanoid" id="M1DCJ2"/>
<dbReference type="GO" id="GO:0003676">
    <property type="term" value="F:nucleic acid binding"/>
    <property type="evidence" value="ECO:0007669"/>
    <property type="project" value="InterPro"/>
</dbReference>
<name>M1DCJ2_SOLTU</name>
<dbReference type="eggNOG" id="ENOG502S02K">
    <property type="taxonomic scope" value="Eukaryota"/>
</dbReference>
<feature type="domain" description="U1-type" evidence="1">
    <location>
        <begin position="168"/>
        <end position="202"/>
    </location>
</feature>
<dbReference type="PANTHER" id="PTHR47487">
    <property type="entry name" value="OS06G0651300 PROTEIN-RELATED"/>
    <property type="match status" value="1"/>
</dbReference>
<dbReference type="EnsemblPlants" id="PGSC0003DMT400086810">
    <property type="protein sequence ID" value="PGSC0003DMT400086810"/>
    <property type="gene ID" value="PGSC0003DMG400036381"/>
</dbReference>
<organism evidence="2 3">
    <name type="scientific">Solanum tuberosum</name>
    <name type="common">Potato</name>
    <dbReference type="NCBI Taxonomy" id="4113"/>
    <lineage>
        <taxon>Eukaryota</taxon>
        <taxon>Viridiplantae</taxon>
        <taxon>Streptophyta</taxon>
        <taxon>Embryophyta</taxon>
        <taxon>Tracheophyta</taxon>
        <taxon>Spermatophyta</taxon>
        <taxon>Magnoliopsida</taxon>
        <taxon>eudicotyledons</taxon>
        <taxon>Gunneridae</taxon>
        <taxon>Pentapetalae</taxon>
        <taxon>asterids</taxon>
        <taxon>lamiids</taxon>
        <taxon>Solanales</taxon>
        <taxon>Solanaceae</taxon>
        <taxon>Solanoideae</taxon>
        <taxon>Solaneae</taxon>
        <taxon>Solanum</taxon>
    </lineage>
</organism>
<evidence type="ECO:0000313" key="2">
    <source>
        <dbReference type="EnsemblPlants" id="PGSC0003DMT400086810"/>
    </source>
</evidence>
<sequence>MHLYTIPFVLVGLIELESLNRSNNVVEAIGSDIDKERIRKEIIAEEVARKQMLELEVRRLLIMEREIAMFGGDRFASFFMNQADSMLFKENMRMGISVVSRYDMDHILETPFRHRAVEPNISTLNQSPKAEILQVQPPSAKPDTIFSGKKWKAITLIEEVADKPVKNVTEWNCELCQVSTTNQDCLNAHFQGKKHKRKEESKDWSIGLFPKNSKFIQLVERPCDVLLSSPNVNDPPSLLIDNNAENFRNNKAQEKQNNREFTFWCETCKIGTFSEKTMEAHRVGKKHVWHLQQLTGKDKQC</sequence>
<keyword evidence="3" id="KW-1185">Reference proteome</keyword>
<protein>
    <recommendedName>
        <fullName evidence="1">U1-type domain-containing protein</fullName>
    </recommendedName>
</protein>
<gene>
    <name evidence="2" type="primary">LOC107062075</name>
</gene>
<dbReference type="InterPro" id="IPR003604">
    <property type="entry name" value="Matrin/U1-like-C_Znf_C2H2"/>
</dbReference>
<evidence type="ECO:0000313" key="3">
    <source>
        <dbReference type="Proteomes" id="UP000011115"/>
    </source>
</evidence>
<dbReference type="PaxDb" id="4113-PGSC0003DMT400086810"/>
<dbReference type="Proteomes" id="UP000011115">
    <property type="component" value="Unassembled WGS sequence"/>
</dbReference>
<evidence type="ECO:0000259" key="1">
    <source>
        <dbReference type="SMART" id="SM00451"/>
    </source>
</evidence>